<reference evidence="3 4" key="1">
    <citation type="submission" date="2016-11" db="EMBL/GenBank/DDBJ databases">
        <title>Networking in microbes: conjugative elements and plasmids in the genus Alteromonas.</title>
        <authorList>
            <person name="Lopez-Perez M."/>
            <person name="Ramon-Marco N."/>
            <person name="Rodriguez-Valera F."/>
        </authorList>
    </citation>
    <scope>NUCLEOTIDE SEQUENCE [LARGE SCALE GENOMIC DNA]</scope>
    <source>
        <strain evidence="3 4">CP48</strain>
        <plasmid evidence="4">pamcp48-600</plasmid>
    </source>
</reference>
<name>A0AAC9JI71_9ALTE</name>
<keyword evidence="1" id="KW-1133">Transmembrane helix</keyword>
<keyword evidence="1" id="KW-0812">Transmembrane</keyword>
<sequence>MIVKILKLLIVCSSLSCFGSLAFFVGSYIAPDSWQIASVWVENRMMYCIAMVVSVGVFIATNKLGMSIERNDPLRANN</sequence>
<dbReference type="Proteomes" id="UP000182101">
    <property type="component" value="Plasmid pAMCP48-600"/>
</dbReference>
<accession>A0AAC9JI71</accession>
<keyword evidence="3" id="KW-0614">Plasmid</keyword>
<feature type="signal peptide" evidence="2">
    <location>
        <begin position="1"/>
        <end position="22"/>
    </location>
</feature>
<protein>
    <submittedName>
        <fullName evidence="3">Uncharacterized protein</fullName>
    </submittedName>
</protein>
<evidence type="ECO:0000256" key="2">
    <source>
        <dbReference type="SAM" id="SignalP"/>
    </source>
</evidence>
<proteinExistence type="predicted"/>
<geneLocation type="plasmid" evidence="4">
    <name>pamcp48-600</name>
</geneLocation>
<evidence type="ECO:0000313" key="4">
    <source>
        <dbReference type="Proteomes" id="UP000182101"/>
    </source>
</evidence>
<dbReference type="AlphaFoldDB" id="A0AAC9JI71"/>
<evidence type="ECO:0000256" key="1">
    <source>
        <dbReference type="SAM" id="Phobius"/>
    </source>
</evidence>
<evidence type="ECO:0000313" key="3">
    <source>
        <dbReference type="EMBL" id="APD92353.1"/>
    </source>
</evidence>
<feature type="chain" id="PRO_5042196949" evidence="2">
    <location>
        <begin position="23"/>
        <end position="78"/>
    </location>
</feature>
<dbReference type="EMBL" id="CP018025">
    <property type="protein sequence ID" value="APD92353.1"/>
    <property type="molecule type" value="Genomic_DNA"/>
</dbReference>
<feature type="transmembrane region" description="Helical" evidence="1">
    <location>
        <begin position="46"/>
        <end position="65"/>
    </location>
</feature>
<gene>
    <name evidence="3" type="ORF">BM524_20845</name>
</gene>
<keyword evidence="1" id="KW-0472">Membrane</keyword>
<keyword evidence="2" id="KW-0732">Signal</keyword>
<organism evidence="3 4">
    <name type="scientific">Alteromonas mediterranea</name>
    <dbReference type="NCBI Taxonomy" id="314275"/>
    <lineage>
        <taxon>Bacteria</taxon>
        <taxon>Pseudomonadati</taxon>
        <taxon>Pseudomonadota</taxon>
        <taxon>Gammaproteobacteria</taxon>
        <taxon>Alteromonadales</taxon>
        <taxon>Alteromonadaceae</taxon>
        <taxon>Alteromonas/Salinimonas group</taxon>
        <taxon>Alteromonas</taxon>
    </lineage>
</organism>
<dbReference type="RefSeq" id="WP_071960967.1">
    <property type="nucleotide sequence ID" value="NZ_CP018025.1"/>
</dbReference>